<keyword evidence="4" id="KW-1003">Cell membrane</keyword>
<keyword evidence="7 8" id="KW-0472">Membrane</keyword>
<feature type="transmembrane region" description="Helical" evidence="8">
    <location>
        <begin position="161"/>
        <end position="179"/>
    </location>
</feature>
<dbReference type="AlphaFoldDB" id="A0A239WH82"/>
<feature type="transmembrane region" description="Helical" evidence="8">
    <location>
        <begin position="135"/>
        <end position="155"/>
    </location>
</feature>
<dbReference type="OrthoDB" id="3177005at2"/>
<comment type="similarity">
    <text evidence="2">Belongs to the AzlC family.</text>
</comment>
<gene>
    <name evidence="9" type="primary">ygaZ</name>
    <name evidence="9" type="ORF">SAMEA4504048_00282</name>
</gene>
<feature type="transmembrane region" description="Helical" evidence="8">
    <location>
        <begin position="46"/>
        <end position="77"/>
    </location>
</feature>
<dbReference type="GO" id="GO:1903785">
    <property type="term" value="P:L-valine transmembrane transport"/>
    <property type="evidence" value="ECO:0007669"/>
    <property type="project" value="TreeGrafter"/>
</dbReference>
<keyword evidence="6 8" id="KW-1133">Transmembrane helix</keyword>
<dbReference type="RefSeq" id="WP_095121586.1">
    <property type="nucleotide sequence ID" value="NZ_LT906454.1"/>
</dbReference>
<feature type="transmembrane region" description="Helical" evidence="8">
    <location>
        <begin position="12"/>
        <end position="34"/>
    </location>
</feature>
<accession>A0A239WH82</accession>
<dbReference type="GO" id="GO:0005886">
    <property type="term" value="C:plasma membrane"/>
    <property type="evidence" value="ECO:0007669"/>
    <property type="project" value="UniProtKB-SubCell"/>
</dbReference>
<keyword evidence="3" id="KW-0813">Transport</keyword>
<evidence type="ECO:0000256" key="2">
    <source>
        <dbReference type="ARBA" id="ARBA00010735"/>
    </source>
</evidence>
<protein>
    <submittedName>
        <fullName evidence="9">Branched-chain amino acid ABC transporter permease</fullName>
    </submittedName>
</protein>
<evidence type="ECO:0000313" key="10">
    <source>
        <dbReference type="Proteomes" id="UP000215144"/>
    </source>
</evidence>
<evidence type="ECO:0000256" key="8">
    <source>
        <dbReference type="SAM" id="Phobius"/>
    </source>
</evidence>
<dbReference type="PANTHER" id="PTHR34979">
    <property type="entry name" value="INNER MEMBRANE PROTEIN YGAZ"/>
    <property type="match status" value="1"/>
</dbReference>
<evidence type="ECO:0000256" key="1">
    <source>
        <dbReference type="ARBA" id="ARBA00004651"/>
    </source>
</evidence>
<keyword evidence="5 8" id="KW-0812">Transmembrane</keyword>
<dbReference type="Pfam" id="PF03591">
    <property type="entry name" value="AzlC"/>
    <property type="match status" value="1"/>
</dbReference>
<evidence type="ECO:0000256" key="6">
    <source>
        <dbReference type="ARBA" id="ARBA00022989"/>
    </source>
</evidence>
<sequence length="232" mass="24690">MEKGEFLKGAKASLPTAVGYVSIGIACGVVGASSGLSAWEMGLMSIFIYAGSAQFAFAALALTNADLVSIVITIFLINLRHLLMSLHVTTLFKGISLREGIAIGTLLTDESYGVLLGENVRRENIPVAWMHGNNVLAYLTWILAVILGAMVGSYIPDPYVLGLDFALVAMFVSIFESQLSGMLRWLNRTPLILLLAAVTLSYLVLTIFLSEAMAVLGATLIGCTVGVISNDN</sequence>
<evidence type="ECO:0000256" key="5">
    <source>
        <dbReference type="ARBA" id="ARBA00022692"/>
    </source>
</evidence>
<feature type="transmembrane region" description="Helical" evidence="8">
    <location>
        <begin position="191"/>
        <end position="210"/>
    </location>
</feature>
<evidence type="ECO:0000313" key="9">
    <source>
        <dbReference type="EMBL" id="SNV33871.1"/>
    </source>
</evidence>
<evidence type="ECO:0000256" key="7">
    <source>
        <dbReference type="ARBA" id="ARBA00023136"/>
    </source>
</evidence>
<comment type="subcellular location">
    <subcellularLocation>
        <location evidence="1">Cell membrane</location>
        <topology evidence="1">Multi-pass membrane protein</topology>
    </subcellularLocation>
</comment>
<name>A0A239WH82_STRAI</name>
<dbReference type="InterPro" id="IPR011606">
    <property type="entry name" value="Brnchd-chn_aa_trnsp_permease"/>
</dbReference>
<evidence type="ECO:0000256" key="4">
    <source>
        <dbReference type="ARBA" id="ARBA00022475"/>
    </source>
</evidence>
<evidence type="ECO:0000256" key="3">
    <source>
        <dbReference type="ARBA" id="ARBA00022448"/>
    </source>
</evidence>
<dbReference type="Proteomes" id="UP000215144">
    <property type="component" value="Chromosome 1"/>
</dbReference>
<organism evidence="9 10">
    <name type="scientific">Streptococcus acidominimus</name>
    <dbReference type="NCBI Taxonomy" id="1326"/>
    <lineage>
        <taxon>Bacteria</taxon>
        <taxon>Bacillati</taxon>
        <taxon>Bacillota</taxon>
        <taxon>Bacilli</taxon>
        <taxon>Lactobacillales</taxon>
        <taxon>Streptococcaceae</taxon>
        <taxon>Streptococcus</taxon>
    </lineage>
</organism>
<dbReference type="PANTHER" id="PTHR34979:SF1">
    <property type="entry name" value="INNER MEMBRANE PROTEIN YGAZ"/>
    <property type="match status" value="1"/>
</dbReference>
<dbReference type="KEGG" id="saco:SAME_00282"/>
<dbReference type="EMBL" id="LT906454">
    <property type="protein sequence ID" value="SNV33871.1"/>
    <property type="molecule type" value="Genomic_DNA"/>
</dbReference>
<proteinExistence type="inferred from homology"/>
<reference evidence="9 10" key="1">
    <citation type="submission" date="2017-06" db="EMBL/GenBank/DDBJ databases">
        <authorList>
            <consortium name="Pathogen Informatics"/>
        </authorList>
    </citation>
    <scope>NUCLEOTIDE SEQUENCE [LARGE SCALE GENOMIC DNA]</scope>
    <source>
        <strain evidence="9 10">NCTC11291</strain>
    </source>
</reference>
<dbReference type="PROSITE" id="PS51257">
    <property type="entry name" value="PROKAR_LIPOPROTEIN"/>
    <property type="match status" value="1"/>
</dbReference>